<accession>A0A2G6KE27</accession>
<evidence type="ECO:0000256" key="1">
    <source>
        <dbReference type="SAM" id="SignalP"/>
    </source>
</evidence>
<dbReference type="EMBL" id="PDSK01000093">
    <property type="protein sequence ID" value="PIE33933.1"/>
    <property type="molecule type" value="Genomic_DNA"/>
</dbReference>
<name>A0A2G6KE27_9BACT</name>
<proteinExistence type="predicted"/>
<keyword evidence="1" id="KW-0732">Signal</keyword>
<sequence>MRRHVILAGKLLCVALMCARLLVGCSDNDDGAKGDPELGYIVNSTPYRVAIDIGLKNKYKWTLESGGIMSLELEANKTHAISVILYNNTDRVGEGFTSNFYINEIALDNKLRDFLCSWYYEILSINGFSDNTGS</sequence>
<evidence type="ECO:0000313" key="3">
    <source>
        <dbReference type="Proteomes" id="UP000230821"/>
    </source>
</evidence>
<dbReference type="AlphaFoldDB" id="A0A2G6KE27"/>
<feature type="chain" id="PRO_5013788238" evidence="1">
    <location>
        <begin position="20"/>
        <end position="134"/>
    </location>
</feature>
<comment type="caution">
    <text evidence="2">The sequence shown here is derived from an EMBL/GenBank/DDBJ whole genome shotgun (WGS) entry which is preliminary data.</text>
</comment>
<evidence type="ECO:0000313" key="2">
    <source>
        <dbReference type="EMBL" id="PIE33933.1"/>
    </source>
</evidence>
<gene>
    <name evidence="2" type="ORF">CSA56_09615</name>
</gene>
<reference evidence="2 3" key="1">
    <citation type="submission" date="2017-10" db="EMBL/GenBank/DDBJ databases">
        <title>Novel microbial diversity and functional potential in the marine mammal oral microbiome.</title>
        <authorList>
            <person name="Dudek N.K."/>
            <person name="Sun C.L."/>
            <person name="Burstein D."/>
            <person name="Kantor R.S."/>
            <person name="Aliaga Goltsman D.S."/>
            <person name="Bik E.M."/>
            <person name="Thomas B.C."/>
            <person name="Banfield J.F."/>
            <person name="Relman D.A."/>
        </authorList>
    </citation>
    <scope>NUCLEOTIDE SEQUENCE [LARGE SCALE GENOMIC DNA]</scope>
    <source>
        <strain evidence="2">DOLJORAL78_47_16</strain>
    </source>
</reference>
<feature type="signal peptide" evidence="1">
    <location>
        <begin position="1"/>
        <end position="19"/>
    </location>
</feature>
<dbReference type="Proteomes" id="UP000230821">
    <property type="component" value="Unassembled WGS sequence"/>
</dbReference>
<organism evidence="2 3">
    <name type="scientific">candidate division KSB3 bacterium</name>
    <dbReference type="NCBI Taxonomy" id="2044937"/>
    <lineage>
        <taxon>Bacteria</taxon>
        <taxon>candidate division KSB3</taxon>
    </lineage>
</organism>
<protein>
    <submittedName>
        <fullName evidence="2">Uncharacterized protein</fullName>
    </submittedName>
</protein>